<organism evidence="2 3">
    <name type="scientific">Ramlibacter aurantiacus</name>
    <dbReference type="NCBI Taxonomy" id="2801330"/>
    <lineage>
        <taxon>Bacteria</taxon>
        <taxon>Pseudomonadati</taxon>
        <taxon>Pseudomonadota</taxon>
        <taxon>Betaproteobacteria</taxon>
        <taxon>Burkholderiales</taxon>
        <taxon>Comamonadaceae</taxon>
        <taxon>Ramlibacter</taxon>
    </lineage>
</organism>
<keyword evidence="3" id="KW-1185">Reference proteome</keyword>
<sequence length="76" mass="8654">MLTIPPFLLSPEEVQEITGFKLPRLQVDYLQRKGWRFEVNAIGRPIVARKYAERMLGCGDEPAQVVRPNFGALRAV</sequence>
<accession>A0A936ZPD8</accession>
<name>A0A936ZPD8_9BURK</name>
<evidence type="ECO:0000313" key="3">
    <source>
        <dbReference type="Proteomes" id="UP000613011"/>
    </source>
</evidence>
<dbReference type="AlphaFoldDB" id="A0A936ZPD8"/>
<gene>
    <name evidence="2" type="ORF">JI739_24270</name>
</gene>
<proteinExistence type="predicted"/>
<protein>
    <submittedName>
        <fullName evidence="2">DUF4224 domain-containing protein</fullName>
    </submittedName>
</protein>
<evidence type="ECO:0000313" key="2">
    <source>
        <dbReference type="EMBL" id="MBL0423467.1"/>
    </source>
</evidence>
<evidence type="ECO:0000259" key="1">
    <source>
        <dbReference type="Pfam" id="PF13986"/>
    </source>
</evidence>
<dbReference type="Proteomes" id="UP000613011">
    <property type="component" value="Unassembled WGS sequence"/>
</dbReference>
<dbReference type="InterPro" id="IPR025319">
    <property type="entry name" value="DUF4224"/>
</dbReference>
<feature type="domain" description="DUF4224" evidence="1">
    <location>
        <begin position="8"/>
        <end position="52"/>
    </location>
</feature>
<dbReference type="RefSeq" id="WP_201686600.1">
    <property type="nucleotide sequence ID" value="NZ_JAEQNA010000023.1"/>
</dbReference>
<reference evidence="2" key="1">
    <citation type="submission" date="2021-01" db="EMBL/GenBank/DDBJ databases">
        <title>Ramlibacter sp. strain AW1 16S ribosomal RNA gene Genome sequencing and assembly.</title>
        <authorList>
            <person name="Kang M."/>
        </authorList>
    </citation>
    <scope>NUCLEOTIDE SEQUENCE</scope>
    <source>
        <strain evidence="2">AW1</strain>
    </source>
</reference>
<dbReference type="EMBL" id="JAEQNA010000023">
    <property type="protein sequence ID" value="MBL0423467.1"/>
    <property type="molecule type" value="Genomic_DNA"/>
</dbReference>
<dbReference type="Pfam" id="PF13986">
    <property type="entry name" value="DUF4224"/>
    <property type="match status" value="1"/>
</dbReference>
<comment type="caution">
    <text evidence="2">The sequence shown here is derived from an EMBL/GenBank/DDBJ whole genome shotgun (WGS) entry which is preliminary data.</text>
</comment>